<protein>
    <submittedName>
        <fullName evidence="1">Uncharacterized protein</fullName>
    </submittedName>
</protein>
<evidence type="ECO:0000313" key="1">
    <source>
        <dbReference type="EMBL" id="GFD48271.1"/>
    </source>
</evidence>
<accession>A0A699WU17</accession>
<proteinExistence type="predicted"/>
<dbReference type="AlphaFoldDB" id="A0A699WU17"/>
<comment type="caution">
    <text evidence="1">The sequence shown here is derived from an EMBL/GenBank/DDBJ whole genome shotgun (WGS) entry which is preliminary data.</text>
</comment>
<organism evidence="1">
    <name type="scientific">Tanacetum cinerariifolium</name>
    <name type="common">Dalmatian daisy</name>
    <name type="synonym">Chrysanthemum cinerariifolium</name>
    <dbReference type="NCBI Taxonomy" id="118510"/>
    <lineage>
        <taxon>Eukaryota</taxon>
        <taxon>Viridiplantae</taxon>
        <taxon>Streptophyta</taxon>
        <taxon>Embryophyta</taxon>
        <taxon>Tracheophyta</taxon>
        <taxon>Spermatophyta</taxon>
        <taxon>Magnoliopsida</taxon>
        <taxon>eudicotyledons</taxon>
        <taxon>Gunneridae</taxon>
        <taxon>Pentapetalae</taxon>
        <taxon>asterids</taxon>
        <taxon>campanulids</taxon>
        <taxon>Asterales</taxon>
        <taxon>Asteraceae</taxon>
        <taxon>Asteroideae</taxon>
        <taxon>Anthemideae</taxon>
        <taxon>Anthemidinae</taxon>
        <taxon>Tanacetum</taxon>
    </lineage>
</organism>
<dbReference type="EMBL" id="BKCJ011718795">
    <property type="protein sequence ID" value="GFD48271.1"/>
    <property type="molecule type" value="Genomic_DNA"/>
</dbReference>
<feature type="non-terminal residue" evidence="1">
    <location>
        <position position="1"/>
    </location>
</feature>
<reference evidence="1" key="1">
    <citation type="journal article" date="2019" name="Sci. Rep.">
        <title>Draft genome of Tanacetum cinerariifolium, the natural source of mosquito coil.</title>
        <authorList>
            <person name="Yamashiro T."/>
            <person name="Shiraishi A."/>
            <person name="Satake H."/>
            <person name="Nakayama K."/>
        </authorList>
    </citation>
    <scope>NUCLEOTIDE SEQUENCE</scope>
</reference>
<gene>
    <name evidence="1" type="ORF">Tci_920240</name>
</gene>
<name>A0A699WU17_TANCI</name>
<sequence length="124" mass="13118">GHRHAARIGHNPGVGRRNVGHALGFEQRLRDVIRRRSSLEFQALLLGAGRGHVGPARAGGGRFQRHALLFKVPAPLAQPGAEARIRQVEAGGAALLALKLGHAVFEVVAEIRVVGRERGLAGLG</sequence>